<name>B8IAT1_METNO</name>
<dbReference type="AlphaFoldDB" id="B8IAT1"/>
<dbReference type="EMBL" id="CP001349">
    <property type="protein sequence ID" value="ACL61126.1"/>
    <property type="molecule type" value="Genomic_DNA"/>
</dbReference>
<reference evidence="1 2" key="1">
    <citation type="submission" date="2009-01" db="EMBL/GenBank/DDBJ databases">
        <title>Complete sequence of chromosome of Methylobacterium nodulans ORS 2060.</title>
        <authorList>
            <consortium name="US DOE Joint Genome Institute"/>
            <person name="Lucas S."/>
            <person name="Copeland A."/>
            <person name="Lapidus A."/>
            <person name="Glavina del Rio T."/>
            <person name="Dalin E."/>
            <person name="Tice H."/>
            <person name="Bruce D."/>
            <person name="Goodwin L."/>
            <person name="Pitluck S."/>
            <person name="Sims D."/>
            <person name="Brettin T."/>
            <person name="Detter J.C."/>
            <person name="Han C."/>
            <person name="Larimer F."/>
            <person name="Land M."/>
            <person name="Hauser L."/>
            <person name="Kyrpides N."/>
            <person name="Ivanova N."/>
            <person name="Marx C.J."/>
            <person name="Richardson P."/>
        </authorList>
    </citation>
    <scope>NUCLEOTIDE SEQUENCE [LARGE SCALE GENOMIC DNA]</scope>
    <source>
        <strain evidence="2">LMG 21967 / CNCM I-2342 / ORS 2060</strain>
    </source>
</reference>
<gene>
    <name evidence="1" type="ordered locus">Mnod_6331</name>
</gene>
<dbReference type="HOGENOM" id="CLU_982845_0_0_5"/>
<proteinExistence type="predicted"/>
<keyword evidence="2" id="KW-1185">Reference proteome</keyword>
<organism evidence="1 2">
    <name type="scientific">Methylobacterium nodulans (strain LMG 21967 / CNCM I-2342 / ORS 2060)</name>
    <dbReference type="NCBI Taxonomy" id="460265"/>
    <lineage>
        <taxon>Bacteria</taxon>
        <taxon>Pseudomonadati</taxon>
        <taxon>Pseudomonadota</taxon>
        <taxon>Alphaproteobacteria</taxon>
        <taxon>Hyphomicrobiales</taxon>
        <taxon>Methylobacteriaceae</taxon>
        <taxon>Methylobacterium</taxon>
    </lineage>
</organism>
<evidence type="ECO:0000313" key="2">
    <source>
        <dbReference type="Proteomes" id="UP000008207"/>
    </source>
</evidence>
<dbReference type="RefSeq" id="WP_015932705.1">
    <property type="nucleotide sequence ID" value="NC_011894.1"/>
</dbReference>
<dbReference type="KEGG" id="mno:Mnod_6331"/>
<protein>
    <submittedName>
        <fullName evidence="1">Uncharacterized protein</fullName>
    </submittedName>
</protein>
<dbReference type="Proteomes" id="UP000008207">
    <property type="component" value="Chromosome"/>
</dbReference>
<accession>B8IAT1</accession>
<evidence type="ECO:0000313" key="1">
    <source>
        <dbReference type="EMBL" id="ACL61126.1"/>
    </source>
</evidence>
<sequence>MAWPDPHIWRSWTTNFCASRGSRSASRRVLPLSLNKDAASACRPSSLLAALLPKEYLRLTDRGLEDLLRLSNWLRRLLHGVCVPDHATFWWLARRWISPECLDAALADTVRRVPLSRDRRQIAHDSTVRARDCDNARQEMHRLLGTPGDETSRHAYRQRWKVETMMSVAKCCWGEALSARTEATQDSQALLRSLVYNAHRLVQLAILAWGLRQSNARLELGGRRYTARRAASTNLSLVVPAEHRSRDEPERLGTALALLPLCATLRDSFSAPERGPARRYWLG</sequence>